<dbReference type="PANTHER" id="PTHR24027:SF422">
    <property type="entry name" value="CADHERIN DOMAIN-CONTAINING PROTEIN"/>
    <property type="match status" value="1"/>
</dbReference>
<keyword evidence="5" id="KW-0106">Calcium</keyword>
<feature type="domain" description="Cadherin" evidence="8">
    <location>
        <begin position="1106"/>
        <end position="1198"/>
    </location>
</feature>
<keyword evidence="10" id="KW-1185">Reference proteome</keyword>
<dbReference type="SMART" id="SM00736">
    <property type="entry name" value="CADG"/>
    <property type="match status" value="10"/>
</dbReference>
<feature type="domain" description="Cadherin" evidence="8">
    <location>
        <begin position="1706"/>
        <end position="1832"/>
    </location>
</feature>
<protein>
    <submittedName>
        <fullName evidence="9">Cadherin domain-containing protein</fullName>
    </submittedName>
</protein>
<dbReference type="Proteomes" id="UP001430306">
    <property type="component" value="Unassembled WGS sequence"/>
</dbReference>
<feature type="domain" description="Cadherin" evidence="8">
    <location>
        <begin position="998"/>
        <end position="1098"/>
    </location>
</feature>
<feature type="domain" description="Cadherin" evidence="8">
    <location>
        <begin position="1498"/>
        <end position="1598"/>
    </location>
</feature>
<dbReference type="InterPro" id="IPR039808">
    <property type="entry name" value="Cadherin"/>
</dbReference>
<dbReference type="Pfam" id="PF07595">
    <property type="entry name" value="Planc_extracel"/>
    <property type="match status" value="1"/>
</dbReference>
<evidence type="ECO:0000313" key="9">
    <source>
        <dbReference type="EMBL" id="MCC9642093.1"/>
    </source>
</evidence>
<evidence type="ECO:0000256" key="4">
    <source>
        <dbReference type="ARBA" id="ARBA00022737"/>
    </source>
</evidence>
<sequence length="1893" mass="193687">MKPAVQRLLSRLASKKNRRSRETRRFSAGKDRRLKLESLESRRVLAATIASFDPTPSGFTAELSEEVNTQLISLYDTEAGVAGAADVTLEGATTGSVRGSLVVNGTTVTFISSDGPLAADTYTATLRSASDAFTDLADGELLDGDNNGTAGGDFVNNFTVSETASLVVGLPDIVRGPTQSIQLPAVGSGNELPAGLPIQLSNADGVTSVTLTLQYDPALLNISAVQLGEDAPTGSQVEANLETPGVATITFFSLDPMASGQANIIDLIADVPEDAPYGASQTLRISSLDVNAGAMDAAADDALQVVAFPGDVNANRRYDAEDARLVARVGVELDGGFVVTDPTGSGETFVPFAMIDPVLLGDVTGQDGLSPLDASDLLRRVVGLSTPNIPDLPDAQAPTSISLSSNTVAEGQAVGTAVGTLTSMDPDSGDTHTYALVAGTGDTDNGSFTISGNTLLTAAVFDASVQDSYTIRLQTTDSTGRTYQRVFTISVTEQNVAPTGVSISDSTIAENETAGTAVGTLSTTDSNAGDTFTYSIVSIDGSTSNTTFAISGDELVANSSLDFETKNSYTVVVRTTDQGGLSFDQSLTITVTDANDDPTAISLSDNTLADDSVSGTVVGTLSSTDADASDSFTYTLVTGTGDDDNASFQIVGDELQAATTIDFGSQSSYSVRVRTTDASGGTFEEVFTITEDSQGPTAVALDNSTVAENGSAGDVVGTFTTTDPTSGDTFTYTLVTGDGDDDNALFQISGDELQAAGALDAETEGTLSVRVRSTDSGGLFVEQVFTITVSSVNEAASSISLSGTTVANGEASGTAVGSFTNNDPDANDTFTYTLVSGQGDTDNASFTISGDQLLTAFVANQQTQTAYSVRVQVEDAGGLTTEEVFTITVTESNVAPTAISLDSTTIAEDADVGATVGTLSTTDANSTDTFTYTLVSGQGDTDNASFAIDGGNLVTATTLDFETQASYSVRVQSTDPFGLSVVETFTITVTDVNDAPTAIALDTSSIAEDAASGSTVGSLSTTDADSGDTFTYALVSGDGDTDNASFTISGSDVVTATDLDFETQSSYSIRVQTTDSAGDTFEQTFTITVTDVNDAPTAIALDNTAIADDSPSGTTVGALSTTDADAGDTFTYALVSGDGDADNASFTINGGNLETSAVLDFDTQTSYSVRVQSTDAGGATVEQVFTITEANGNNAPTAIALDNSSIAEDAASGSTVGSLSTTDADSGDTFTYALVSGDGDTDNASFTISGSDVVTATDLDFETQSSYSIRVQTTDSAGDTFEQTFTITVTDVNDAPTAIALDNTAIADDSPSGTTVGALSTTDADAGDTFTYALVSGDGDADNASFTINGGNLETSAVLDFDTQTSYSVRVQSTDAGGATVEQVFTITEANGNNAPTAIALDNSSIAEDAASGSTVGSLSTTDADSGDTFTYALVSGDGDTDNASFTISGSDVVTATDLDFETQSSYSIRVQTTDSAGDTFEQTFTITVTDVNDAPTAISLDSSTVVDDSPSGTVVGSFVTADADAGDSFTYALVSGDGDIGNGSFMIDGSNLVTTITLDIDTQASYSVRVQSTDAAGATVEEVLTITVVLPNNAPTAVSLDNLTLAESAAIGTVVGALSTTDADPSDTFTYTLVSGQGDTSNAMFAIDGSNLTTASEFDFETQANHSVRVRSTDAAGDSVEAVFIITVTDVNEAPTALVLNFPAIASGQPSGTVVGNVGAVDQDANETFTYSLVSGEGDFDNDAFTLVDGQLRTAEAVDDAIQALYSIRVRVEDSGGLFFEDTANLIITEENVAPTGITLDTSSVADGAASGTTVGTFAALDANDFDEHSFVLVAGDGDDDNASFVIENGVLKTNFEADQATKASYSIRVLTQDRYGLVFEQVMTITVESTV</sequence>
<dbReference type="RefSeq" id="WP_230272760.1">
    <property type="nucleotide sequence ID" value="NZ_JAJKFW010000016.1"/>
</dbReference>
<keyword evidence="2" id="KW-0812">Transmembrane</keyword>
<dbReference type="SMART" id="SM00112">
    <property type="entry name" value="CA"/>
    <property type="match status" value="13"/>
</dbReference>
<evidence type="ECO:0000256" key="7">
    <source>
        <dbReference type="ARBA" id="ARBA00023136"/>
    </source>
</evidence>
<accession>A0ABS8NEY4</accession>
<feature type="domain" description="Cadherin" evidence="8">
    <location>
        <begin position="1306"/>
        <end position="1398"/>
    </location>
</feature>
<evidence type="ECO:0000256" key="5">
    <source>
        <dbReference type="ARBA" id="ARBA00022837"/>
    </source>
</evidence>
<dbReference type="PROSITE" id="PS50268">
    <property type="entry name" value="CADHERIN_2"/>
    <property type="match status" value="14"/>
</dbReference>
<reference evidence="9" key="1">
    <citation type="submission" date="2021-11" db="EMBL/GenBank/DDBJ databases">
        <title>Genome sequence.</title>
        <authorList>
            <person name="Sun Q."/>
        </authorList>
    </citation>
    <scope>NUCLEOTIDE SEQUENCE</scope>
    <source>
        <strain evidence="9">JC740</strain>
    </source>
</reference>
<evidence type="ECO:0000256" key="1">
    <source>
        <dbReference type="ARBA" id="ARBA00004167"/>
    </source>
</evidence>
<evidence type="ECO:0000256" key="6">
    <source>
        <dbReference type="ARBA" id="ARBA00022989"/>
    </source>
</evidence>
<comment type="subcellular location">
    <subcellularLocation>
        <location evidence="1">Membrane</location>
        <topology evidence="1">Single-pass membrane protein</topology>
    </subcellularLocation>
</comment>
<keyword evidence="6" id="KW-1133">Transmembrane helix</keyword>
<dbReference type="PANTHER" id="PTHR24027">
    <property type="entry name" value="CADHERIN-23"/>
    <property type="match status" value="1"/>
</dbReference>
<feature type="domain" description="Cadherin" evidence="8">
    <location>
        <begin position="881"/>
        <end position="998"/>
    </location>
</feature>
<name>A0ABS8NEY4_9BACT</name>
<dbReference type="Gene3D" id="2.60.40.60">
    <property type="entry name" value="Cadherins"/>
    <property type="match status" value="14"/>
</dbReference>
<dbReference type="InterPro" id="IPR015919">
    <property type="entry name" value="Cadherin-like_sf"/>
</dbReference>
<dbReference type="SUPFAM" id="SSF49313">
    <property type="entry name" value="Cadherin-like"/>
    <property type="match status" value="14"/>
</dbReference>
<organism evidence="9 10">
    <name type="scientific">Rhodopirellula halodulae</name>
    <dbReference type="NCBI Taxonomy" id="2894198"/>
    <lineage>
        <taxon>Bacteria</taxon>
        <taxon>Pseudomonadati</taxon>
        <taxon>Planctomycetota</taxon>
        <taxon>Planctomycetia</taxon>
        <taxon>Pirellulales</taxon>
        <taxon>Pirellulaceae</taxon>
        <taxon>Rhodopirellula</taxon>
    </lineage>
</organism>
<feature type="domain" description="Cadherin" evidence="8">
    <location>
        <begin position="507"/>
        <end position="600"/>
    </location>
</feature>
<gene>
    <name evidence="9" type="ORF">LOC71_07390</name>
</gene>
<dbReference type="InterPro" id="IPR006644">
    <property type="entry name" value="Cadg"/>
</dbReference>
<keyword evidence="7" id="KW-0472">Membrane</keyword>
<feature type="domain" description="Cadherin" evidence="8">
    <location>
        <begin position="400"/>
        <end position="500"/>
    </location>
</feature>
<feature type="domain" description="Cadherin" evidence="8">
    <location>
        <begin position="607"/>
        <end position="698"/>
    </location>
</feature>
<feature type="domain" description="Cadherin" evidence="8">
    <location>
        <begin position="1598"/>
        <end position="1698"/>
    </location>
</feature>
<dbReference type="Pfam" id="PF00028">
    <property type="entry name" value="Cadherin"/>
    <property type="match status" value="3"/>
</dbReference>
<proteinExistence type="predicted"/>
<keyword evidence="4" id="KW-0677">Repeat</keyword>
<dbReference type="PRINTS" id="PR00205">
    <property type="entry name" value="CADHERIN"/>
</dbReference>
<feature type="domain" description="Cadherin" evidence="8">
    <location>
        <begin position="705"/>
        <end position="799"/>
    </location>
</feature>
<evidence type="ECO:0000256" key="3">
    <source>
        <dbReference type="ARBA" id="ARBA00022729"/>
    </source>
</evidence>
<feature type="domain" description="Cadherin" evidence="8">
    <location>
        <begin position="1205"/>
        <end position="1298"/>
    </location>
</feature>
<dbReference type="InterPro" id="IPR011506">
    <property type="entry name" value="Planctomycete_extracellular"/>
</dbReference>
<evidence type="ECO:0000313" key="10">
    <source>
        <dbReference type="Proteomes" id="UP001430306"/>
    </source>
</evidence>
<dbReference type="EMBL" id="JAJKFW010000016">
    <property type="protein sequence ID" value="MCC9642093.1"/>
    <property type="molecule type" value="Genomic_DNA"/>
</dbReference>
<feature type="domain" description="Cadherin" evidence="8">
    <location>
        <begin position="1405"/>
        <end position="1498"/>
    </location>
</feature>
<comment type="caution">
    <text evidence="9">The sequence shown here is derived from an EMBL/GenBank/DDBJ whole genome shotgun (WGS) entry which is preliminary data.</text>
</comment>
<dbReference type="InterPro" id="IPR002126">
    <property type="entry name" value="Cadherin-like_dom"/>
</dbReference>
<evidence type="ECO:0000259" key="8">
    <source>
        <dbReference type="PROSITE" id="PS50268"/>
    </source>
</evidence>
<evidence type="ECO:0000256" key="2">
    <source>
        <dbReference type="ARBA" id="ARBA00022692"/>
    </source>
</evidence>
<keyword evidence="3" id="KW-0732">Signal</keyword>
<feature type="domain" description="Cadherin" evidence="8">
    <location>
        <begin position="805"/>
        <end position="877"/>
    </location>
</feature>
<dbReference type="CDD" id="cd11304">
    <property type="entry name" value="Cadherin_repeat"/>
    <property type="match status" value="13"/>
</dbReference>